<evidence type="ECO:0000256" key="3">
    <source>
        <dbReference type="ARBA" id="ARBA00022553"/>
    </source>
</evidence>
<dbReference type="InterPro" id="IPR018062">
    <property type="entry name" value="HTH_AraC-typ_CS"/>
</dbReference>
<dbReference type="Pfam" id="PF00072">
    <property type="entry name" value="Response_reg"/>
    <property type="match status" value="1"/>
</dbReference>
<keyword evidence="12" id="KW-1185">Reference proteome</keyword>
<dbReference type="InterPro" id="IPR051552">
    <property type="entry name" value="HptR"/>
</dbReference>
<evidence type="ECO:0000259" key="9">
    <source>
        <dbReference type="PROSITE" id="PS01124"/>
    </source>
</evidence>
<dbReference type="InterPro" id="IPR020449">
    <property type="entry name" value="Tscrpt_reg_AraC-type_HTH"/>
</dbReference>
<evidence type="ECO:0000259" key="10">
    <source>
        <dbReference type="PROSITE" id="PS50110"/>
    </source>
</evidence>
<dbReference type="Proteomes" id="UP001596105">
    <property type="component" value="Unassembled WGS sequence"/>
</dbReference>
<dbReference type="SMART" id="SM00448">
    <property type="entry name" value="REC"/>
    <property type="match status" value="1"/>
</dbReference>
<evidence type="ECO:0000256" key="2">
    <source>
        <dbReference type="ARBA" id="ARBA00022490"/>
    </source>
</evidence>
<dbReference type="InterPro" id="IPR009057">
    <property type="entry name" value="Homeodomain-like_sf"/>
</dbReference>
<dbReference type="PROSITE" id="PS50110">
    <property type="entry name" value="RESPONSE_REGULATORY"/>
    <property type="match status" value="1"/>
</dbReference>
<evidence type="ECO:0000313" key="12">
    <source>
        <dbReference type="Proteomes" id="UP001596105"/>
    </source>
</evidence>
<dbReference type="InterPro" id="IPR001789">
    <property type="entry name" value="Sig_transdc_resp-reg_receiver"/>
</dbReference>
<protein>
    <submittedName>
        <fullName evidence="11">Response regulator</fullName>
    </submittedName>
</protein>
<keyword evidence="2" id="KW-0963">Cytoplasm</keyword>
<keyword evidence="7" id="KW-0804">Transcription</keyword>
<reference evidence="12" key="1">
    <citation type="journal article" date="2019" name="Int. J. Syst. Evol. Microbiol.">
        <title>The Global Catalogue of Microorganisms (GCM) 10K type strain sequencing project: providing services to taxonomists for standard genome sequencing and annotation.</title>
        <authorList>
            <consortium name="The Broad Institute Genomics Platform"/>
            <consortium name="The Broad Institute Genome Sequencing Center for Infectious Disease"/>
            <person name="Wu L."/>
            <person name="Ma J."/>
        </authorList>
    </citation>
    <scope>NUCLEOTIDE SEQUENCE [LARGE SCALE GENOMIC DNA]</scope>
    <source>
        <strain evidence="12">CCUG 57113</strain>
    </source>
</reference>
<name>A0ABW0LTP4_9BACL</name>
<dbReference type="Gene3D" id="3.40.50.2300">
    <property type="match status" value="1"/>
</dbReference>
<evidence type="ECO:0000256" key="7">
    <source>
        <dbReference type="ARBA" id="ARBA00023163"/>
    </source>
</evidence>
<dbReference type="PANTHER" id="PTHR42713">
    <property type="entry name" value="HISTIDINE KINASE-RELATED"/>
    <property type="match status" value="1"/>
</dbReference>
<evidence type="ECO:0000256" key="8">
    <source>
        <dbReference type="PROSITE-ProRule" id="PRU00169"/>
    </source>
</evidence>
<gene>
    <name evidence="11" type="ORF">ACFPPD_10805</name>
</gene>
<feature type="domain" description="HTH araC/xylS-type" evidence="9">
    <location>
        <begin position="410"/>
        <end position="508"/>
    </location>
</feature>
<keyword evidence="6" id="KW-0238">DNA-binding</keyword>
<dbReference type="EMBL" id="JBHSMH010000028">
    <property type="protein sequence ID" value="MFC5469209.1"/>
    <property type="molecule type" value="Genomic_DNA"/>
</dbReference>
<dbReference type="Gene3D" id="1.10.10.60">
    <property type="entry name" value="Homeodomain-like"/>
    <property type="match status" value="2"/>
</dbReference>
<dbReference type="SMART" id="SM00342">
    <property type="entry name" value="HTH_ARAC"/>
    <property type="match status" value="1"/>
</dbReference>
<dbReference type="PRINTS" id="PR00032">
    <property type="entry name" value="HTHARAC"/>
</dbReference>
<evidence type="ECO:0000256" key="5">
    <source>
        <dbReference type="ARBA" id="ARBA00023015"/>
    </source>
</evidence>
<sequence>MYNVLVVDDEPRHRRGLTRMIQELRPHYSIYDAKNGMEALERIYSNLIDIVITDIQMPVVDGLQLMEQLRGSRKDIKVIILSAYGQFEYAQKAIALGVSDYILKPVDETKIEQLLAGTESKLKDEREDRLEFQMNKWIRGHLSEQEASSLERQFPMDGDGIVFVAELGMPESSGMERNRLATQWETFRDEVKNDLKAILRPIGEHAVFYLPEAADRLVAVIATQGNGETLLHDVADKVNEWIRRMSGMHNIQIAVGVGDVCPNLGSEAKISFHQAKAILKYNFFAGSGSVLAYKDIRATTPPQSFNRYLGDIFATAAMQTNREQIVRIVGENIASMLTAGYPEPGLMISSCAIALQQQAVKSCTSIQNVAEDLMQCKHIDQLIAVVAEKLHAMAMQQADKKNRRSDDIIDMCKAYIDRHYAEPISLTSIADHFHFNASYFSNLFKNGTQMNISDYILKTRMSVAERLLQKSSHKVYVIASKVGYPDVKYFIRLFKKEFGLSPDEYRRQMGNSQREEAGL</sequence>
<comment type="subcellular location">
    <subcellularLocation>
        <location evidence="1">Cytoplasm</location>
    </subcellularLocation>
</comment>
<keyword evidence="3 8" id="KW-0597">Phosphoprotein</keyword>
<accession>A0ABW0LTP4</accession>
<evidence type="ECO:0000256" key="6">
    <source>
        <dbReference type="ARBA" id="ARBA00023125"/>
    </source>
</evidence>
<keyword evidence="4" id="KW-0902">Two-component regulatory system</keyword>
<evidence type="ECO:0000256" key="1">
    <source>
        <dbReference type="ARBA" id="ARBA00004496"/>
    </source>
</evidence>
<keyword evidence="5" id="KW-0805">Transcription regulation</keyword>
<evidence type="ECO:0000313" key="11">
    <source>
        <dbReference type="EMBL" id="MFC5469209.1"/>
    </source>
</evidence>
<dbReference type="InterPro" id="IPR018060">
    <property type="entry name" value="HTH_AraC"/>
</dbReference>
<dbReference type="SUPFAM" id="SSF46689">
    <property type="entry name" value="Homeodomain-like"/>
    <property type="match status" value="2"/>
</dbReference>
<dbReference type="CDD" id="cd17536">
    <property type="entry name" value="REC_YesN-like"/>
    <property type="match status" value="1"/>
</dbReference>
<dbReference type="PANTHER" id="PTHR42713:SF3">
    <property type="entry name" value="TRANSCRIPTIONAL REGULATORY PROTEIN HPTR"/>
    <property type="match status" value="1"/>
</dbReference>
<proteinExistence type="predicted"/>
<dbReference type="SUPFAM" id="SSF52172">
    <property type="entry name" value="CheY-like"/>
    <property type="match status" value="1"/>
</dbReference>
<dbReference type="RefSeq" id="WP_209750991.1">
    <property type="nucleotide sequence ID" value="NZ_JBHSMH010000028.1"/>
</dbReference>
<dbReference type="InterPro" id="IPR011006">
    <property type="entry name" value="CheY-like_superfamily"/>
</dbReference>
<evidence type="ECO:0000256" key="4">
    <source>
        <dbReference type="ARBA" id="ARBA00023012"/>
    </source>
</evidence>
<dbReference type="PROSITE" id="PS01124">
    <property type="entry name" value="HTH_ARAC_FAMILY_2"/>
    <property type="match status" value="1"/>
</dbReference>
<feature type="domain" description="Response regulatory" evidence="10">
    <location>
        <begin position="3"/>
        <end position="119"/>
    </location>
</feature>
<feature type="modified residue" description="4-aspartylphosphate" evidence="8">
    <location>
        <position position="54"/>
    </location>
</feature>
<dbReference type="Pfam" id="PF12833">
    <property type="entry name" value="HTH_18"/>
    <property type="match status" value="1"/>
</dbReference>
<comment type="caution">
    <text evidence="11">The sequence shown here is derived from an EMBL/GenBank/DDBJ whole genome shotgun (WGS) entry which is preliminary data.</text>
</comment>
<organism evidence="11 12">
    <name type="scientific">Cohnella suwonensis</name>
    <dbReference type="NCBI Taxonomy" id="696072"/>
    <lineage>
        <taxon>Bacteria</taxon>
        <taxon>Bacillati</taxon>
        <taxon>Bacillota</taxon>
        <taxon>Bacilli</taxon>
        <taxon>Bacillales</taxon>
        <taxon>Paenibacillaceae</taxon>
        <taxon>Cohnella</taxon>
    </lineage>
</organism>
<dbReference type="PROSITE" id="PS00041">
    <property type="entry name" value="HTH_ARAC_FAMILY_1"/>
    <property type="match status" value="1"/>
</dbReference>